<comment type="caution">
    <text evidence="1">The sequence shown here is derived from an EMBL/GenBank/DDBJ whole genome shotgun (WGS) entry which is preliminary data.</text>
</comment>
<protein>
    <submittedName>
        <fullName evidence="1">Uncharacterized protein</fullName>
    </submittedName>
</protein>
<dbReference type="Proteomes" id="UP001145114">
    <property type="component" value="Unassembled WGS sequence"/>
</dbReference>
<evidence type="ECO:0000313" key="2">
    <source>
        <dbReference type="Proteomes" id="UP001145114"/>
    </source>
</evidence>
<gene>
    <name evidence="1" type="ORF">EV182_007789</name>
</gene>
<accession>A0ACC1H7M9</accession>
<sequence length="124" mass="12952">VLTISGGGGGFGDALSGLANFVDRLGSRDTAIKATGSTKMLTPAVSTAEHTLDATDAGAAYKKGERDKVVSAKSQSARRYPHIRRSGELDAPESDTCLAAKPNSVDKVGDHDRNELAEYDSLSE</sequence>
<dbReference type="EMBL" id="JAMZIH010008887">
    <property type="protein sequence ID" value="KAJ1671166.1"/>
    <property type="molecule type" value="Genomic_DNA"/>
</dbReference>
<name>A0ACC1H7M9_9FUNG</name>
<keyword evidence="2" id="KW-1185">Reference proteome</keyword>
<reference evidence="1" key="1">
    <citation type="submission" date="2022-06" db="EMBL/GenBank/DDBJ databases">
        <title>Phylogenomic reconstructions and comparative analyses of Kickxellomycotina fungi.</title>
        <authorList>
            <person name="Reynolds N.K."/>
            <person name="Stajich J.E."/>
            <person name="Barry K."/>
            <person name="Grigoriev I.V."/>
            <person name="Crous P."/>
            <person name="Smith M.E."/>
        </authorList>
    </citation>
    <scope>NUCLEOTIDE SEQUENCE</scope>
    <source>
        <strain evidence="1">RSA 2271</strain>
    </source>
</reference>
<feature type="non-terminal residue" evidence="1">
    <location>
        <position position="124"/>
    </location>
</feature>
<organism evidence="1 2">
    <name type="scientific">Spiromyces aspiralis</name>
    <dbReference type="NCBI Taxonomy" id="68401"/>
    <lineage>
        <taxon>Eukaryota</taxon>
        <taxon>Fungi</taxon>
        <taxon>Fungi incertae sedis</taxon>
        <taxon>Zoopagomycota</taxon>
        <taxon>Kickxellomycotina</taxon>
        <taxon>Kickxellomycetes</taxon>
        <taxon>Kickxellales</taxon>
        <taxon>Kickxellaceae</taxon>
        <taxon>Spiromyces</taxon>
    </lineage>
</organism>
<feature type="non-terminal residue" evidence="1">
    <location>
        <position position="1"/>
    </location>
</feature>
<proteinExistence type="predicted"/>
<evidence type="ECO:0000313" key="1">
    <source>
        <dbReference type="EMBL" id="KAJ1671166.1"/>
    </source>
</evidence>